<comment type="caution">
    <text evidence="1">The sequence shown here is derived from an EMBL/GenBank/DDBJ whole genome shotgun (WGS) entry which is preliminary data.</text>
</comment>
<dbReference type="AlphaFoldDB" id="A0A2P6SH24"/>
<accession>A0A2P6SH24</accession>
<proteinExistence type="predicted"/>
<dbReference type="EMBL" id="PDCK01000039">
    <property type="protein sequence ID" value="PRQ57971.1"/>
    <property type="molecule type" value="Genomic_DNA"/>
</dbReference>
<name>A0A2P6SH24_ROSCH</name>
<evidence type="ECO:0000313" key="1">
    <source>
        <dbReference type="EMBL" id="PRQ57971.1"/>
    </source>
</evidence>
<reference evidence="1 2" key="1">
    <citation type="journal article" date="2018" name="Nat. Genet.">
        <title>The Rosa genome provides new insights in the design of modern roses.</title>
        <authorList>
            <person name="Bendahmane M."/>
        </authorList>
    </citation>
    <scope>NUCLEOTIDE SEQUENCE [LARGE SCALE GENOMIC DNA]</scope>
    <source>
        <strain evidence="2">cv. Old Blush</strain>
    </source>
</reference>
<keyword evidence="2" id="KW-1185">Reference proteome</keyword>
<sequence>MFRGISLENLLLAKLRFIRTGQSGMEPTKLLLFKYTNCRGEFMELGSSPLNWLSESSNHVRRGEILQNQSDTFFGKVQTNTSTYIMIIFQIDAGLYTQSIHISSN</sequence>
<dbReference type="Gramene" id="PRQ57971">
    <property type="protein sequence ID" value="PRQ57971"/>
    <property type="gene ID" value="RchiOBHm_Chr1g0354131"/>
</dbReference>
<organism evidence="1 2">
    <name type="scientific">Rosa chinensis</name>
    <name type="common">China rose</name>
    <dbReference type="NCBI Taxonomy" id="74649"/>
    <lineage>
        <taxon>Eukaryota</taxon>
        <taxon>Viridiplantae</taxon>
        <taxon>Streptophyta</taxon>
        <taxon>Embryophyta</taxon>
        <taxon>Tracheophyta</taxon>
        <taxon>Spermatophyta</taxon>
        <taxon>Magnoliopsida</taxon>
        <taxon>eudicotyledons</taxon>
        <taxon>Gunneridae</taxon>
        <taxon>Pentapetalae</taxon>
        <taxon>rosids</taxon>
        <taxon>fabids</taxon>
        <taxon>Rosales</taxon>
        <taxon>Rosaceae</taxon>
        <taxon>Rosoideae</taxon>
        <taxon>Rosoideae incertae sedis</taxon>
        <taxon>Rosa</taxon>
    </lineage>
</organism>
<gene>
    <name evidence="1" type="ORF">RchiOBHm_Chr1g0354131</name>
</gene>
<evidence type="ECO:0000313" key="2">
    <source>
        <dbReference type="Proteomes" id="UP000238479"/>
    </source>
</evidence>
<protein>
    <submittedName>
        <fullName evidence="1">Uncharacterized protein</fullName>
    </submittedName>
</protein>
<dbReference type="Proteomes" id="UP000238479">
    <property type="component" value="Chromosome 1"/>
</dbReference>